<proteinExistence type="inferred from homology"/>
<evidence type="ECO:0000313" key="8">
    <source>
        <dbReference type="EMBL" id="ADD68334.1"/>
    </source>
</evidence>
<dbReference type="Proteomes" id="UP000002012">
    <property type="component" value="Chromosome"/>
</dbReference>
<gene>
    <name evidence="7" type="primary">mltG</name>
    <name evidence="8" type="ordered locus">Dacet_1565</name>
</gene>
<evidence type="ECO:0000256" key="5">
    <source>
        <dbReference type="ARBA" id="ARBA00023239"/>
    </source>
</evidence>
<dbReference type="GO" id="GO:0008932">
    <property type="term" value="F:lytic endotransglycosylase activity"/>
    <property type="evidence" value="ECO:0007669"/>
    <property type="project" value="UniProtKB-UniRule"/>
</dbReference>
<keyword evidence="2 7" id="KW-0812">Transmembrane</keyword>
<organism evidence="8 9">
    <name type="scientific">Denitrovibrio acetiphilus (strain DSM 12809 / NBRC 114555 / N2460)</name>
    <dbReference type="NCBI Taxonomy" id="522772"/>
    <lineage>
        <taxon>Bacteria</taxon>
        <taxon>Pseudomonadati</taxon>
        <taxon>Deferribacterota</taxon>
        <taxon>Deferribacteres</taxon>
        <taxon>Deferribacterales</taxon>
        <taxon>Geovibrionaceae</taxon>
        <taxon>Denitrovibrio</taxon>
    </lineage>
</organism>
<dbReference type="GO" id="GO:0009252">
    <property type="term" value="P:peptidoglycan biosynthetic process"/>
    <property type="evidence" value="ECO:0007669"/>
    <property type="project" value="UniProtKB-UniRule"/>
</dbReference>
<comment type="catalytic activity">
    <reaction evidence="7">
        <text>a peptidoglycan chain = a peptidoglycan chain with N-acetyl-1,6-anhydromuramyl-[peptide] at the reducing end + a peptidoglycan chain with N-acetylglucosamine at the non-reducing end.</text>
        <dbReference type="EC" id="4.2.2.29"/>
    </reaction>
</comment>
<keyword evidence="7" id="KW-0997">Cell inner membrane</keyword>
<dbReference type="GO" id="GO:0071555">
    <property type="term" value="P:cell wall organization"/>
    <property type="evidence" value="ECO:0007669"/>
    <property type="project" value="UniProtKB-KW"/>
</dbReference>
<dbReference type="EC" id="4.2.2.29" evidence="7"/>
<dbReference type="OrthoDB" id="9814591at2"/>
<evidence type="ECO:0000256" key="3">
    <source>
        <dbReference type="ARBA" id="ARBA00022989"/>
    </source>
</evidence>
<dbReference type="InterPro" id="IPR003770">
    <property type="entry name" value="MLTG-like"/>
</dbReference>
<dbReference type="Gene3D" id="3.30.160.60">
    <property type="entry name" value="Classic Zinc Finger"/>
    <property type="match status" value="1"/>
</dbReference>
<dbReference type="EMBL" id="CP001968">
    <property type="protein sequence ID" value="ADD68334.1"/>
    <property type="molecule type" value="Genomic_DNA"/>
</dbReference>
<dbReference type="GO" id="GO:0005886">
    <property type="term" value="C:plasma membrane"/>
    <property type="evidence" value="ECO:0007669"/>
    <property type="project" value="UniProtKB-UniRule"/>
</dbReference>
<evidence type="ECO:0000256" key="6">
    <source>
        <dbReference type="ARBA" id="ARBA00023316"/>
    </source>
</evidence>
<evidence type="ECO:0000313" key="9">
    <source>
        <dbReference type="Proteomes" id="UP000002012"/>
    </source>
</evidence>
<dbReference type="FunCoup" id="D4H8I5">
    <property type="interactions" value="332"/>
</dbReference>
<dbReference type="NCBIfam" id="TIGR00247">
    <property type="entry name" value="endolytic transglycosylase MltG"/>
    <property type="match status" value="1"/>
</dbReference>
<sequence precursor="true">MYKIFGLAVILAAFLLTSIAGYWIIQCEKFLDNTIVTVELNIEQNETFNGLYKRLFAHLDTPPFFRLYLIKKVKLDRNIKYGYYRADKLPVRRIVDAIMKGRQSTIKVTIPEGYNMYDVANRMSERIVESPGEFLKTVKDKTYIKNLTGMGYQTLEGFLYPDTYFFSPKSEPQYVISAMYQAFLKSLPEHFDEKAEKLGLTRYQAVILASIIQKETYDPLEAPLIASVFHNRMKYRMRLQADPTIIYGLYPEFDGNIRKTDLRDRSNPYNTYKINGLPPTPICSPSIVALEAAVNPADTKYLYFVADKERKHIFSTNYDEHMRQVYYHQKLNR</sequence>
<dbReference type="PANTHER" id="PTHR30518">
    <property type="entry name" value="ENDOLYTIC MUREIN TRANSGLYCOSYLASE"/>
    <property type="match status" value="1"/>
</dbReference>
<comment type="similarity">
    <text evidence="7">Belongs to the transglycosylase MltG family.</text>
</comment>
<evidence type="ECO:0000256" key="4">
    <source>
        <dbReference type="ARBA" id="ARBA00023136"/>
    </source>
</evidence>
<keyword evidence="9" id="KW-1185">Reference proteome</keyword>
<dbReference type="KEGG" id="dap:Dacet_1565"/>
<keyword evidence="4 7" id="KW-0472">Membrane</keyword>
<dbReference type="HOGENOM" id="CLU_025574_2_0_0"/>
<dbReference type="STRING" id="522772.Dacet_1565"/>
<dbReference type="HAMAP" id="MF_02065">
    <property type="entry name" value="MltG"/>
    <property type="match status" value="1"/>
</dbReference>
<dbReference type="Pfam" id="PF02618">
    <property type="entry name" value="YceG"/>
    <property type="match status" value="1"/>
</dbReference>
<evidence type="ECO:0000256" key="1">
    <source>
        <dbReference type="ARBA" id="ARBA00022475"/>
    </source>
</evidence>
<name>D4H8I5_DENA2</name>
<evidence type="ECO:0000256" key="7">
    <source>
        <dbReference type="HAMAP-Rule" id="MF_02065"/>
    </source>
</evidence>
<evidence type="ECO:0000256" key="2">
    <source>
        <dbReference type="ARBA" id="ARBA00022692"/>
    </source>
</evidence>
<dbReference type="PANTHER" id="PTHR30518:SF2">
    <property type="entry name" value="ENDOLYTIC MUREIN TRANSGLYCOSYLASE"/>
    <property type="match status" value="1"/>
</dbReference>
<dbReference type="RefSeq" id="WP_013010848.1">
    <property type="nucleotide sequence ID" value="NC_013943.1"/>
</dbReference>
<comment type="function">
    <text evidence="7">Functions as a peptidoglycan terminase that cleaves nascent peptidoglycan strands endolytically to terminate their elongation.</text>
</comment>
<dbReference type="eggNOG" id="COG1559">
    <property type="taxonomic scope" value="Bacteria"/>
</dbReference>
<keyword evidence="3 7" id="KW-1133">Transmembrane helix</keyword>
<dbReference type="AlphaFoldDB" id="D4H8I5"/>
<keyword evidence="5 7" id="KW-0456">Lyase</keyword>
<accession>D4H8I5</accession>
<keyword evidence="6 7" id="KW-0961">Cell wall biogenesis/degradation</keyword>
<keyword evidence="1 7" id="KW-1003">Cell membrane</keyword>
<feature type="site" description="Important for catalytic activity" evidence="7">
    <location>
        <position position="215"/>
    </location>
</feature>
<dbReference type="CDD" id="cd08010">
    <property type="entry name" value="MltG_like"/>
    <property type="match status" value="1"/>
</dbReference>
<reference evidence="8 9" key="1">
    <citation type="journal article" date="2010" name="Stand. Genomic Sci.">
        <title>Complete genome sequence of Denitrovibrio acetiphilus type strain (N2460).</title>
        <authorList>
            <person name="Kiss H."/>
            <person name="Lang E."/>
            <person name="Lapidus A."/>
            <person name="Copeland A."/>
            <person name="Nolan M."/>
            <person name="Glavina Del Rio T."/>
            <person name="Chen F."/>
            <person name="Lucas S."/>
            <person name="Tice H."/>
            <person name="Cheng J.F."/>
            <person name="Han C."/>
            <person name="Goodwin L."/>
            <person name="Pitluck S."/>
            <person name="Liolios K."/>
            <person name="Pati A."/>
            <person name="Ivanova N."/>
            <person name="Mavromatis K."/>
            <person name="Chen A."/>
            <person name="Palaniappan K."/>
            <person name="Land M."/>
            <person name="Hauser L."/>
            <person name="Chang Y.J."/>
            <person name="Jeffries C.D."/>
            <person name="Detter J.C."/>
            <person name="Brettin T."/>
            <person name="Spring S."/>
            <person name="Rohde M."/>
            <person name="Goker M."/>
            <person name="Woyke T."/>
            <person name="Bristow J."/>
            <person name="Eisen J.A."/>
            <person name="Markowitz V."/>
            <person name="Hugenholtz P."/>
            <person name="Kyrpides N.C."/>
            <person name="Klenk H.P."/>
        </authorList>
    </citation>
    <scope>NUCLEOTIDE SEQUENCE [LARGE SCALE GENOMIC DNA]</scope>
    <source>
        <strain evidence="9">DSM 12809 / NBRC 114555 / N2460</strain>
    </source>
</reference>
<dbReference type="PaxDb" id="522772-Dacet_1565"/>
<dbReference type="InParanoid" id="D4H8I5"/>
<protein>
    <recommendedName>
        <fullName evidence="7">Endolytic murein transglycosylase</fullName>
        <ecNumber evidence="7">4.2.2.29</ecNumber>
    </recommendedName>
    <alternativeName>
        <fullName evidence="7">Peptidoglycan lytic transglycosylase</fullName>
    </alternativeName>
    <alternativeName>
        <fullName evidence="7">Peptidoglycan polymerization terminase</fullName>
    </alternativeName>
</protein>